<feature type="compositionally biased region" description="Basic and acidic residues" evidence="1">
    <location>
        <begin position="74"/>
        <end position="84"/>
    </location>
</feature>
<evidence type="ECO:0000256" key="1">
    <source>
        <dbReference type="SAM" id="MobiDB-lite"/>
    </source>
</evidence>
<feature type="compositionally biased region" description="Basic and acidic residues" evidence="1">
    <location>
        <begin position="40"/>
        <end position="50"/>
    </location>
</feature>
<gene>
    <name evidence="2" type="ORF">Poly51_30720</name>
</gene>
<dbReference type="RefSeq" id="WP_146458587.1">
    <property type="nucleotide sequence ID" value="NZ_SJPW01000004.1"/>
</dbReference>
<feature type="region of interest" description="Disordered" evidence="1">
    <location>
        <begin position="40"/>
        <end position="84"/>
    </location>
</feature>
<dbReference type="AlphaFoldDB" id="A0A5C6EZX1"/>
<evidence type="ECO:0000313" key="3">
    <source>
        <dbReference type="Proteomes" id="UP000318288"/>
    </source>
</evidence>
<evidence type="ECO:0000313" key="2">
    <source>
        <dbReference type="EMBL" id="TWU54355.1"/>
    </source>
</evidence>
<organism evidence="2 3">
    <name type="scientific">Rubripirellula tenax</name>
    <dbReference type="NCBI Taxonomy" id="2528015"/>
    <lineage>
        <taxon>Bacteria</taxon>
        <taxon>Pseudomonadati</taxon>
        <taxon>Planctomycetota</taxon>
        <taxon>Planctomycetia</taxon>
        <taxon>Pirellulales</taxon>
        <taxon>Pirellulaceae</taxon>
        <taxon>Rubripirellula</taxon>
    </lineage>
</organism>
<comment type="caution">
    <text evidence="2">The sequence shown here is derived from an EMBL/GenBank/DDBJ whole genome shotgun (WGS) entry which is preliminary data.</text>
</comment>
<dbReference type="Proteomes" id="UP000318288">
    <property type="component" value="Unassembled WGS sequence"/>
</dbReference>
<keyword evidence="3" id="KW-1185">Reference proteome</keyword>
<reference evidence="2 3" key="1">
    <citation type="submission" date="2019-02" db="EMBL/GenBank/DDBJ databases">
        <title>Deep-cultivation of Planctomycetes and their phenomic and genomic characterization uncovers novel biology.</title>
        <authorList>
            <person name="Wiegand S."/>
            <person name="Jogler M."/>
            <person name="Boedeker C."/>
            <person name="Pinto D."/>
            <person name="Vollmers J."/>
            <person name="Rivas-Marin E."/>
            <person name="Kohn T."/>
            <person name="Peeters S.H."/>
            <person name="Heuer A."/>
            <person name="Rast P."/>
            <person name="Oberbeckmann S."/>
            <person name="Bunk B."/>
            <person name="Jeske O."/>
            <person name="Meyerdierks A."/>
            <person name="Storesund J.E."/>
            <person name="Kallscheuer N."/>
            <person name="Luecker S."/>
            <person name="Lage O.M."/>
            <person name="Pohl T."/>
            <person name="Merkel B.J."/>
            <person name="Hornburger P."/>
            <person name="Mueller R.-W."/>
            <person name="Bruemmer F."/>
            <person name="Labrenz M."/>
            <person name="Spormann A.M."/>
            <person name="Op Den Camp H."/>
            <person name="Overmann J."/>
            <person name="Amann R."/>
            <person name="Jetten M.S.M."/>
            <person name="Mascher T."/>
            <person name="Medema M.H."/>
            <person name="Devos D.P."/>
            <person name="Kaster A.-K."/>
            <person name="Ovreas L."/>
            <person name="Rohde M."/>
            <person name="Galperin M.Y."/>
            <person name="Jogler C."/>
        </authorList>
    </citation>
    <scope>NUCLEOTIDE SEQUENCE [LARGE SCALE GENOMIC DNA]</scope>
    <source>
        <strain evidence="2 3">Poly51</strain>
    </source>
</reference>
<name>A0A5C6EZX1_9BACT</name>
<sequence length="389" mass="41307">MNDRTESRLLCIEALESRSLLAGNPFAADVFDNDVHQDHFGSRDRLRNQDATRPNEVSSLRPGFDRIGNSNRGRHSDNRFDTPQKIRVETVTAQPPTAAGVSVVFATSPPTQAAQPVTASKSVSISPSASAAPSASTPQPASASQSLLAVRAVAVDAALAGIVATDVVESTDTATRVDEAVQTRLDDDSESKLAIASVISRSQASDFSTPDTSTDDDPDNELIELAPWNLNGRESESADASRAPWQLDLDAISTINSVIGRASTRQSRIADAIIHSWFGGSGGMIAIDRIDLPSVEAIADGRWMNVQLESTVMLHRSLELIASGSAPMMSDEVLDVIMASIGQMKDSESQPIGTHVAFRLPAVAYPAIAILTGAAIAARRKHKLFGTLT</sequence>
<dbReference type="EMBL" id="SJPW01000004">
    <property type="protein sequence ID" value="TWU54355.1"/>
    <property type="molecule type" value="Genomic_DNA"/>
</dbReference>
<protein>
    <submittedName>
        <fullName evidence="2">Uncharacterized protein</fullName>
    </submittedName>
</protein>
<accession>A0A5C6EZX1</accession>
<dbReference type="OrthoDB" id="292345at2"/>
<proteinExistence type="predicted"/>